<feature type="binding site" evidence="12">
    <location>
        <position position="628"/>
    </location>
    <ligand>
        <name>Fe cation</name>
        <dbReference type="ChEBI" id="CHEBI:24875"/>
    </ligand>
</feature>
<dbReference type="EC" id="1.13.11.5" evidence="4"/>
<dbReference type="OrthoDB" id="1689029at2759"/>
<evidence type="ECO:0000256" key="7">
    <source>
        <dbReference type="ARBA" id="ARBA00022964"/>
    </source>
</evidence>
<dbReference type="PANTHER" id="PTHR11056">
    <property type="entry name" value="HOMOGENTISATE 1,2-DIOXYGENASE"/>
    <property type="match status" value="1"/>
</dbReference>
<dbReference type="GO" id="GO:0004411">
    <property type="term" value="F:homogentisate 1,2-dioxygenase activity"/>
    <property type="evidence" value="ECO:0007669"/>
    <property type="project" value="UniProtKB-EC"/>
</dbReference>
<dbReference type="CDD" id="cd14809">
    <property type="entry name" value="bZIP_AUREO-like"/>
    <property type="match status" value="1"/>
</dbReference>
<evidence type="ECO:0000256" key="9">
    <source>
        <dbReference type="ARBA" id="ARBA00023004"/>
    </source>
</evidence>
<organism evidence="16 17">
    <name type="scientific">Triparma retinervis</name>
    <dbReference type="NCBI Taxonomy" id="2557542"/>
    <lineage>
        <taxon>Eukaryota</taxon>
        <taxon>Sar</taxon>
        <taxon>Stramenopiles</taxon>
        <taxon>Ochrophyta</taxon>
        <taxon>Bolidophyceae</taxon>
        <taxon>Parmales</taxon>
        <taxon>Triparmaceae</taxon>
        <taxon>Triparma</taxon>
    </lineage>
</organism>
<dbReference type="Gene3D" id="1.20.5.170">
    <property type="match status" value="1"/>
</dbReference>
<keyword evidence="6" id="KW-0828">Tyrosine catabolism</keyword>
<evidence type="ECO:0000259" key="14">
    <source>
        <dbReference type="PROSITE" id="PS50112"/>
    </source>
</evidence>
<dbReference type="SMART" id="SM00338">
    <property type="entry name" value="BRLZ"/>
    <property type="match status" value="1"/>
</dbReference>
<evidence type="ECO:0000256" key="1">
    <source>
        <dbReference type="ARBA" id="ARBA00001962"/>
    </source>
</evidence>
<evidence type="ECO:0000256" key="10">
    <source>
        <dbReference type="ARBA" id="ARBA00023232"/>
    </source>
</evidence>
<dbReference type="Pfam" id="PF04209">
    <property type="entry name" value="HgmA_C"/>
    <property type="match status" value="1"/>
</dbReference>
<dbReference type="EMBL" id="BRXZ01001079">
    <property type="protein sequence ID" value="GMH61611.1"/>
    <property type="molecule type" value="Genomic_DNA"/>
</dbReference>
<comment type="similarity">
    <text evidence="3">Belongs to the homogentisate dioxygenase family.</text>
</comment>
<feature type="binding site" evidence="12">
    <location>
        <position position="622"/>
    </location>
    <ligand>
        <name>Fe cation</name>
        <dbReference type="ChEBI" id="CHEBI:24875"/>
    </ligand>
</feature>
<dbReference type="InterPro" id="IPR011051">
    <property type="entry name" value="RmlC_Cupin_sf"/>
</dbReference>
<feature type="domain" description="BZIP" evidence="15">
    <location>
        <begin position="102"/>
        <end position="148"/>
    </location>
</feature>
<dbReference type="InterPro" id="IPR046347">
    <property type="entry name" value="bZIP_sf"/>
</dbReference>
<feature type="compositionally biased region" description="Low complexity" evidence="13">
    <location>
        <begin position="67"/>
        <end position="87"/>
    </location>
</feature>
<evidence type="ECO:0000256" key="11">
    <source>
        <dbReference type="PIRSR" id="PIRSR605708-1"/>
    </source>
</evidence>
<dbReference type="CDD" id="cd00130">
    <property type="entry name" value="PAS"/>
    <property type="match status" value="1"/>
</dbReference>
<evidence type="ECO:0000256" key="12">
    <source>
        <dbReference type="PIRSR" id="PIRSR605708-2"/>
    </source>
</evidence>
<feature type="binding site" evidence="12">
    <location>
        <position position="657"/>
    </location>
    <ligand>
        <name>homogentisate</name>
        <dbReference type="ChEBI" id="CHEBI:16169"/>
    </ligand>
</feature>
<evidence type="ECO:0000256" key="13">
    <source>
        <dbReference type="SAM" id="MobiDB-lite"/>
    </source>
</evidence>
<dbReference type="InterPro" id="IPR035965">
    <property type="entry name" value="PAS-like_dom_sf"/>
</dbReference>
<evidence type="ECO:0000256" key="4">
    <source>
        <dbReference type="ARBA" id="ARBA00013127"/>
    </source>
</evidence>
<keyword evidence="17" id="KW-1185">Reference proteome</keyword>
<dbReference type="PANTHER" id="PTHR11056:SF0">
    <property type="entry name" value="HOMOGENTISATE 1,2-DIOXYGENASE"/>
    <property type="match status" value="1"/>
</dbReference>
<dbReference type="SUPFAM" id="SSF55785">
    <property type="entry name" value="PYP-like sensor domain (PAS domain)"/>
    <property type="match status" value="1"/>
</dbReference>
<dbReference type="Gene3D" id="3.30.450.20">
    <property type="entry name" value="PAS domain"/>
    <property type="match status" value="1"/>
</dbReference>
<reference evidence="16" key="1">
    <citation type="submission" date="2022-07" db="EMBL/GenBank/DDBJ databases">
        <title>Genome analysis of Parmales, a sister group of diatoms, reveals the evolutionary specialization of diatoms from phago-mixotrophs to photoautotrophs.</title>
        <authorList>
            <person name="Ban H."/>
            <person name="Sato S."/>
            <person name="Yoshikawa S."/>
            <person name="Kazumasa Y."/>
            <person name="Nakamura Y."/>
            <person name="Ichinomiya M."/>
            <person name="Saitoh K."/>
            <person name="Sato N."/>
            <person name="Blanc-Mathieu R."/>
            <person name="Endo H."/>
            <person name="Kuwata A."/>
            <person name="Ogata H."/>
        </authorList>
    </citation>
    <scope>NUCLEOTIDE SEQUENCE</scope>
</reference>
<dbReference type="InterPro" id="IPR001610">
    <property type="entry name" value="PAC"/>
</dbReference>
<feature type="compositionally biased region" description="Basic and acidic residues" evidence="13">
    <location>
        <begin position="94"/>
        <end position="113"/>
    </location>
</feature>
<evidence type="ECO:0000313" key="17">
    <source>
        <dbReference type="Proteomes" id="UP001165082"/>
    </source>
</evidence>
<name>A0A9W6ZXJ3_9STRA</name>
<keyword evidence="7" id="KW-0223">Dioxygenase</keyword>
<dbReference type="CDD" id="cd07000">
    <property type="entry name" value="cupin_HGO_N"/>
    <property type="match status" value="1"/>
</dbReference>
<evidence type="ECO:0000256" key="5">
    <source>
        <dbReference type="ARBA" id="ARBA00022723"/>
    </source>
</evidence>
<evidence type="ECO:0000256" key="6">
    <source>
        <dbReference type="ARBA" id="ARBA00022878"/>
    </source>
</evidence>
<sequence length="730" mass="80348">MFRSSNGAVGAGAGLDMTDIFGDTFFSPQGDMVFLDNEARGVGGGGPGPIVSTVGSRSGVQMGFVTGPSKPSSKSAVASASSASSGSRGKKRARPTERKMSEIQKVERRERNREHAKRSRIRKKFLLESLQQSVAMLKEENEKLRSAITTHLGAPAVDSSIHPPNPAGHPSLLSETPSAGDKVLDDPDFSFVKALQTASQNFVVTDPSLPDNPIVYATQGFLDLTGYTLPQVLGRNCRFLQGPDTDPKSVEKIRLSIELGNDMSVCLLNYRADGSTFWNQFFIAALRDAAGNITNYVGVQCKVSETYARNFGNNPQKCPYDLYAEQLSGTAFTVPRKDNKRVWFYRIQPSVLHAPFSRFKGTGKGEWEGHGSISSPNFTTTPNQLRWDPLPLSTGKGKTFLQGMRTVAGHGDPGSKHGLAVHMYSAEVSMEKECVYNSDGDFLIVPQEGTLEVQTEHGHLTVPPKHICIVPRGVVFKVGLSGPSRGYILEVFQGHFELPDLGPIGSNGLANPRDFEAPSAAYDDDSGSTWRMYNKFGGHLFETKRQGTPFNVVAWHGNYAPYRYDLDKFCCINSVTFDHPDPSIYTVLTCAGDSPGTATADFVIFPPRWMVMENTFRPPWYHRNCMSEYMGMIHGKYDAKEGFRAGGASLHSCCTPHGPDKATFDKASEGELGPEKFEAGLAFMFETNVIMDVSGEALEAEWRDKEYFRCWEGIGRKFEYKQQAGDKRKR</sequence>
<dbReference type="GO" id="GO:0006572">
    <property type="term" value="P:L-tyrosine catabolic process"/>
    <property type="evidence" value="ECO:0007669"/>
    <property type="project" value="UniProtKB-KW"/>
</dbReference>
<dbReference type="GO" id="GO:0046872">
    <property type="term" value="F:metal ion binding"/>
    <property type="evidence" value="ECO:0007669"/>
    <property type="project" value="UniProtKB-KW"/>
</dbReference>
<dbReference type="PROSITE" id="PS50217">
    <property type="entry name" value="BZIP"/>
    <property type="match status" value="1"/>
</dbReference>
<dbReference type="SUPFAM" id="SSF51182">
    <property type="entry name" value="RmlC-like cupins"/>
    <property type="match status" value="1"/>
</dbReference>
<dbReference type="Gene3D" id="2.60.120.10">
    <property type="entry name" value="Jelly Rolls"/>
    <property type="match status" value="1"/>
</dbReference>
<dbReference type="Proteomes" id="UP001165082">
    <property type="component" value="Unassembled WGS sequence"/>
</dbReference>
<dbReference type="InterPro" id="IPR046451">
    <property type="entry name" value="HgmA_C"/>
</dbReference>
<evidence type="ECO:0000259" key="15">
    <source>
        <dbReference type="PROSITE" id="PS50217"/>
    </source>
</evidence>
<proteinExistence type="inferred from homology"/>
<feature type="binding site" evidence="12">
    <location>
        <position position="657"/>
    </location>
    <ligand>
        <name>Fe cation</name>
        <dbReference type="ChEBI" id="CHEBI:24875"/>
    </ligand>
</feature>
<comment type="pathway">
    <text evidence="2">Amino-acid degradation; L-phenylalanine degradation; acetoacetate and fumarate from L-phenylalanine: step 4/6.</text>
</comment>
<dbReference type="SMART" id="SM00086">
    <property type="entry name" value="PAC"/>
    <property type="match status" value="1"/>
</dbReference>
<dbReference type="NCBIfam" id="TIGR00229">
    <property type="entry name" value="sensory_box"/>
    <property type="match status" value="1"/>
</dbReference>
<dbReference type="InterPro" id="IPR046452">
    <property type="entry name" value="HgmA_N"/>
</dbReference>
<dbReference type="Pfam" id="PF00170">
    <property type="entry name" value="bZIP_1"/>
    <property type="match status" value="1"/>
</dbReference>
<feature type="domain" description="PAS" evidence="14">
    <location>
        <begin position="191"/>
        <end position="260"/>
    </location>
</feature>
<evidence type="ECO:0000256" key="2">
    <source>
        <dbReference type="ARBA" id="ARBA00004704"/>
    </source>
</evidence>
<dbReference type="FunFam" id="3.30.450.20:FF:000135">
    <property type="entry name" value="Ptaureo1a lov2 domain"/>
    <property type="match status" value="1"/>
</dbReference>
<dbReference type="PROSITE" id="PS50112">
    <property type="entry name" value="PAS"/>
    <property type="match status" value="1"/>
</dbReference>
<dbReference type="InterPro" id="IPR004827">
    <property type="entry name" value="bZIP"/>
</dbReference>
<accession>A0A9W6ZXJ3</accession>
<gene>
    <name evidence="16" type="ORF">TrRE_jg12538</name>
</gene>
<dbReference type="FunFam" id="2.60.120.10:FF:000034">
    <property type="entry name" value="Homogentisate 1,2-dioxygenase"/>
    <property type="match status" value="1"/>
</dbReference>
<evidence type="ECO:0000256" key="3">
    <source>
        <dbReference type="ARBA" id="ARBA00007757"/>
    </source>
</evidence>
<dbReference type="GO" id="GO:0006559">
    <property type="term" value="P:L-phenylalanine catabolic process"/>
    <property type="evidence" value="ECO:0007669"/>
    <property type="project" value="UniProtKB-KW"/>
</dbReference>
<dbReference type="GO" id="GO:0005737">
    <property type="term" value="C:cytoplasm"/>
    <property type="evidence" value="ECO:0007669"/>
    <property type="project" value="TreeGrafter"/>
</dbReference>
<dbReference type="SUPFAM" id="SSF57959">
    <property type="entry name" value="Leucine zipper domain"/>
    <property type="match status" value="1"/>
</dbReference>
<feature type="region of interest" description="Disordered" evidence="13">
    <location>
        <begin position="61"/>
        <end position="118"/>
    </location>
</feature>
<dbReference type="InterPro" id="IPR000014">
    <property type="entry name" value="PAS"/>
</dbReference>
<dbReference type="AlphaFoldDB" id="A0A9W6ZXJ3"/>
<dbReference type="InterPro" id="IPR014710">
    <property type="entry name" value="RmlC-like_jellyroll"/>
</dbReference>
<keyword evidence="10" id="KW-0585">Phenylalanine catabolism</keyword>
<protein>
    <recommendedName>
        <fullName evidence="4">homogentisate 1,2-dioxygenase</fullName>
        <ecNumber evidence="4">1.13.11.5</ecNumber>
    </recommendedName>
</protein>
<keyword evidence="5 12" id="KW-0479">Metal-binding</keyword>
<dbReference type="Pfam" id="PF13426">
    <property type="entry name" value="PAS_9"/>
    <property type="match status" value="1"/>
</dbReference>
<evidence type="ECO:0000313" key="16">
    <source>
        <dbReference type="EMBL" id="GMH61611.1"/>
    </source>
</evidence>
<dbReference type="GO" id="GO:0003700">
    <property type="term" value="F:DNA-binding transcription factor activity"/>
    <property type="evidence" value="ECO:0007669"/>
    <property type="project" value="InterPro"/>
</dbReference>
<dbReference type="NCBIfam" id="TIGR01015">
    <property type="entry name" value="hmgA"/>
    <property type="match status" value="1"/>
</dbReference>
<feature type="active site" description="Proton acceptor" evidence="11">
    <location>
        <position position="579"/>
    </location>
</feature>
<keyword evidence="9 12" id="KW-0408">Iron</keyword>
<keyword evidence="8" id="KW-0560">Oxidoreductase</keyword>
<feature type="binding site" evidence="12">
    <location>
        <position position="637"/>
    </location>
    <ligand>
        <name>homogentisate</name>
        <dbReference type="ChEBI" id="CHEBI:16169"/>
    </ligand>
</feature>
<comment type="cofactor">
    <cofactor evidence="1 12">
        <name>Fe cation</name>
        <dbReference type="ChEBI" id="CHEBI:24875"/>
    </cofactor>
</comment>
<dbReference type="InterPro" id="IPR005708">
    <property type="entry name" value="Homogentis_dOase"/>
</dbReference>
<evidence type="ECO:0000256" key="8">
    <source>
        <dbReference type="ARBA" id="ARBA00023002"/>
    </source>
</evidence>
<comment type="caution">
    <text evidence="16">The sequence shown here is derived from an EMBL/GenBank/DDBJ whole genome shotgun (WGS) entry which is preliminary data.</text>
</comment>
<dbReference type="Pfam" id="PF20510">
    <property type="entry name" value="HgmA_N"/>
    <property type="match status" value="1"/>
</dbReference>